<sequence>MLVKKIVKFVILRLQYWNKVRFPFSADVSFGSTFEGMSRIYKNTVFHGSLGLGSYICDNCRLSARIGRFTSIAPYVRCNNGRHPYLFPFATTSPNFFSLNPDHNQSGSTFATRQMFDELAFVDMEKTISVEIGNDVWIGEGVFLVGGICIGDGAVVLAGAVVTKDVPPYAIVGGVPAKVVRYRYDEDTILFLLGIKWWNNSPEWFREHWDLLCDIEKLKAYYHRCLY</sequence>
<dbReference type="AlphaFoldDB" id="R9I028"/>
<dbReference type="HOGENOM" id="CLU_051638_5_0_10"/>
<dbReference type="SUPFAM" id="SSF51161">
    <property type="entry name" value="Trimeric LpxA-like enzymes"/>
    <property type="match status" value="1"/>
</dbReference>
<dbReference type="PANTHER" id="PTHR43300">
    <property type="entry name" value="ACETYLTRANSFERASE"/>
    <property type="match status" value="1"/>
</dbReference>
<dbReference type="Gene3D" id="2.160.10.10">
    <property type="entry name" value="Hexapeptide repeat proteins"/>
    <property type="match status" value="1"/>
</dbReference>
<evidence type="ECO:0008006" key="4">
    <source>
        <dbReference type="Google" id="ProtNLM"/>
    </source>
</evidence>
<protein>
    <recommendedName>
        <fullName evidence="4">Antibiotic acetyltransferase</fullName>
    </recommendedName>
</protein>
<dbReference type="CDD" id="cd03349">
    <property type="entry name" value="LbH_XAT"/>
    <property type="match status" value="1"/>
</dbReference>
<dbReference type="STRING" id="1235788.C802_03710"/>
<proteinExistence type="inferred from homology"/>
<dbReference type="EMBL" id="ASSP01000022">
    <property type="protein sequence ID" value="EOS09597.1"/>
    <property type="molecule type" value="Genomic_DNA"/>
</dbReference>
<dbReference type="InterPro" id="IPR050179">
    <property type="entry name" value="Trans_hexapeptide_repeat"/>
</dbReference>
<dbReference type="GeneID" id="82154338"/>
<dbReference type="RefSeq" id="WP_016277985.1">
    <property type="nucleotide sequence ID" value="NZ_CAONFL010000040.1"/>
</dbReference>
<evidence type="ECO:0000313" key="2">
    <source>
        <dbReference type="EMBL" id="EOS09597.1"/>
    </source>
</evidence>
<dbReference type="InterPro" id="IPR011004">
    <property type="entry name" value="Trimer_LpxA-like_sf"/>
</dbReference>
<keyword evidence="3" id="KW-1185">Reference proteome</keyword>
<comment type="similarity">
    <text evidence="1">Belongs to the transferase hexapeptide repeat family.</text>
</comment>
<dbReference type="Proteomes" id="UP000014200">
    <property type="component" value="Unassembled WGS sequence"/>
</dbReference>
<accession>R9I028</accession>
<dbReference type="PANTHER" id="PTHR43300:SF11">
    <property type="entry name" value="ACETYLTRANSFERASE RV3034C-RELATED"/>
    <property type="match status" value="1"/>
</dbReference>
<dbReference type="Pfam" id="PF00132">
    <property type="entry name" value="Hexapep"/>
    <property type="match status" value="1"/>
</dbReference>
<organism evidence="2 3">
    <name type="scientific">Phocaeicola sartorii</name>
    <dbReference type="NCBI Taxonomy" id="671267"/>
    <lineage>
        <taxon>Bacteria</taxon>
        <taxon>Pseudomonadati</taxon>
        <taxon>Bacteroidota</taxon>
        <taxon>Bacteroidia</taxon>
        <taxon>Bacteroidales</taxon>
        <taxon>Bacteroidaceae</taxon>
        <taxon>Phocaeicola</taxon>
    </lineage>
</organism>
<evidence type="ECO:0000256" key="1">
    <source>
        <dbReference type="ARBA" id="ARBA00007274"/>
    </source>
</evidence>
<gene>
    <name evidence="2" type="ORF">C802_03710</name>
</gene>
<comment type="caution">
    <text evidence="2">The sequence shown here is derived from an EMBL/GenBank/DDBJ whole genome shotgun (WGS) entry which is preliminary data.</text>
</comment>
<evidence type="ECO:0000313" key="3">
    <source>
        <dbReference type="Proteomes" id="UP000014200"/>
    </source>
</evidence>
<name>R9I028_9BACT</name>
<dbReference type="InterPro" id="IPR001451">
    <property type="entry name" value="Hexapep"/>
</dbReference>
<reference evidence="2 3" key="1">
    <citation type="submission" date="2013-04" db="EMBL/GenBank/DDBJ databases">
        <title>The Genome Sequence of Bacteroides massiliensis dnLKV3.</title>
        <authorList>
            <consortium name="The Broad Institute Genomics Platform"/>
            <consortium name="The Broad Institute Genome Sequencing Center for Infectious Disease"/>
            <person name="Earl A."/>
            <person name="Xavier R."/>
            <person name="Kuhn K."/>
            <person name="Stappenbeck T."/>
            <person name="Walker B."/>
            <person name="Young S."/>
            <person name="Zeng Q."/>
            <person name="Gargeya S."/>
            <person name="Fitzgerald M."/>
            <person name="Haas B."/>
            <person name="Abouelleil A."/>
            <person name="Allen A.W."/>
            <person name="Alvarado L."/>
            <person name="Arachchi H.M."/>
            <person name="Berlin A.M."/>
            <person name="Chapman S.B."/>
            <person name="Gainer-Dewar J."/>
            <person name="Goldberg J."/>
            <person name="Griggs A."/>
            <person name="Gujja S."/>
            <person name="Hansen M."/>
            <person name="Howarth C."/>
            <person name="Imamovic A."/>
            <person name="Ireland A."/>
            <person name="Larimer J."/>
            <person name="McCowan C."/>
            <person name="Murphy C."/>
            <person name="Pearson M."/>
            <person name="Poon T.W."/>
            <person name="Priest M."/>
            <person name="Roberts A."/>
            <person name="Saif S."/>
            <person name="Shea T."/>
            <person name="Sisk P."/>
            <person name="Sykes S."/>
            <person name="Wortman J."/>
            <person name="Nusbaum C."/>
            <person name="Birren B."/>
        </authorList>
    </citation>
    <scope>NUCLEOTIDE SEQUENCE [LARGE SCALE GENOMIC DNA]</scope>
    <source>
        <strain evidence="3">dnLKV3</strain>
    </source>
</reference>
<dbReference type="PATRIC" id="fig|1235788.3.peg.3802"/>